<reference evidence="2" key="1">
    <citation type="journal article" date="2011" name="Nat. Commun.">
        <title>Effector diversification within compartments of the Leptosphaeria maculans genome affected by Repeat-Induced Point mutations.</title>
        <authorList>
            <person name="Rouxel T."/>
            <person name="Grandaubert J."/>
            <person name="Hane J.K."/>
            <person name="Hoede C."/>
            <person name="van de Wouw A.P."/>
            <person name="Couloux A."/>
            <person name="Dominguez V."/>
            <person name="Anthouard V."/>
            <person name="Bally P."/>
            <person name="Bourras S."/>
            <person name="Cozijnsen A.J."/>
            <person name="Ciuffetti L.M."/>
            <person name="Degrave A."/>
            <person name="Dilmaghani A."/>
            <person name="Duret L."/>
            <person name="Fudal I."/>
            <person name="Goodwin S.B."/>
            <person name="Gout L."/>
            <person name="Glaser N."/>
            <person name="Linglin J."/>
            <person name="Kema G.H.J."/>
            <person name="Lapalu N."/>
            <person name="Lawrence C.B."/>
            <person name="May K."/>
            <person name="Meyer M."/>
            <person name="Ollivier B."/>
            <person name="Poulain J."/>
            <person name="Schoch C.L."/>
            <person name="Simon A."/>
            <person name="Spatafora J.W."/>
            <person name="Stachowiak A."/>
            <person name="Turgeon B.G."/>
            <person name="Tyler B.M."/>
            <person name="Vincent D."/>
            <person name="Weissenbach J."/>
            <person name="Amselem J."/>
            <person name="Quesneville H."/>
            <person name="Oliver R.P."/>
            <person name="Wincker P."/>
            <person name="Balesdent M.-H."/>
            <person name="Howlett B.J."/>
        </authorList>
    </citation>
    <scope>NUCLEOTIDE SEQUENCE [LARGE SCALE GENOMIC DNA]</scope>
    <source>
        <strain evidence="2">JN3 / isolate v23.1.3 / race Av1-4-5-6-7-8</strain>
    </source>
</reference>
<gene>
    <name evidence="1" type="ORF">LEMA_uP030170.1</name>
</gene>
<protein>
    <submittedName>
        <fullName evidence="1">Predicted protein</fullName>
    </submittedName>
</protein>
<evidence type="ECO:0000313" key="1">
    <source>
        <dbReference type="EMBL" id="CBX95865.1"/>
    </source>
</evidence>
<proteinExistence type="predicted"/>
<dbReference type="EMBL" id="FP929127">
    <property type="protein sequence ID" value="CBX95865.1"/>
    <property type="molecule type" value="Genomic_DNA"/>
</dbReference>
<accession>E4ZW89</accession>
<dbReference type="InParanoid" id="E4ZW89"/>
<dbReference type="HOGENOM" id="CLU_3050762_0_0_1"/>
<evidence type="ECO:0000313" key="2">
    <source>
        <dbReference type="Proteomes" id="UP000002668"/>
    </source>
</evidence>
<sequence>MSLPATTSANNPMATGRVVVAATTTTTRIPRPCHGLLPVSCSRSRRTDGAIIAV</sequence>
<dbReference type="VEuPathDB" id="FungiDB:LEMA_uP030170.1"/>
<dbReference type="Proteomes" id="UP000002668">
    <property type="component" value="Genome"/>
</dbReference>
<keyword evidence="2" id="KW-1185">Reference proteome</keyword>
<name>E4ZW89_LEPMJ</name>
<organism evidence="2">
    <name type="scientific">Leptosphaeria maculans (strain JN3 / isolate v23.1.3 / race Av1-4-5-6-7-8)</name>
    <name type="common">Blackleg fungus</name>
    <name type="synonym">Phoma lingam</name>
    <dbReference type="NCBI Taxonomy" id="985895"/>
    <lineage>
        <taxon>Eukaryota</taxon>
        <taxon>Fungi</taxon>
        <taxon>Dikarya</taxon>
        <taxon>Ascomycota</taxon>
        <taxon>Pezizomycotina</taxon>
        <taxon>Dothideomycetes</taxon>
        <taxon>Pleosporomycetidae</taxon>
        <taxon>Pleosporales</taxon>
        <taxon>Pleosporineae</taxon>
        <taxon>Leptosphaeriaceae</taxon>
        <taxon>Plenodomus</taxon>
        <taxon>Plenodomus lingam/Leptosphaeria maculans species complex</taxon>
    </lineage>
</organism>
<dbReference type="AlphaFoldDB" id="E4ZW89"/>